<proteinExistence type="predicted"/>
<evidence type="ECO:0000313" key="1">
    <source>
        <dbReference type="EMBL" id="GHO97891.1"/>
    </source>
</evidence>
<organism evidence="1 2">
    <name type="scientific">Reticulibacter mediterranei</name>
    <dbReference type="NCBI Taxonomy" id="2778369"/>
    <lineage>
        <taxon>Bacteria</taxon>
        <taxon>Bacillati</taxon>
        <taxon>Chloroflexota</taxon>
        <taxon>Ktedonobacteria</taxon>
        <taxon>Ktedonobacterales</taxon>
        <taxon>Reticulibacteraceae</taxon>
        <taxon>Reticulibacter</taxon>
    </lineage>
</organism>
<dbReference type="SUPFAM" id="SSF143011">
    <property type="entry name" value="RelE-like"/>
    <property type="match status" value="1"/>
</dbReference>
<dbReference type="AlphaFoldDB" id="A0A8J3IXI9"/>
<dbReference type="Gene3D" id="3.30.2310.20">
    <property type="entry name" value="RelE-like"/>
    <property type="match status" value="1"/>
</dbReference>
<comment type="caution">
    <text evidence="1">The sequence shown here is derived from an EMBL/GenBank/DDBJ whole genome shotgun (WGS) entry which is preliminary data.</text>
</comment>
<dbReference type="Proteomes" id="UP000597444">
    <property type="component" value="Unassembled WGS sequence"/>
</dbReference>
<keyword evidence="2" id="KW-1185">Reference proteome</keyword>
<protein>
    <submittedName>
        <fullName evidence="1">Uncharacterized protein</fullName>
    </submittedName>
</protein>
<sequence length="104" mass="12440">MEAQVISTENFQQTFAYLSPQMKRITMRKIRLLAQYPHHPSLQPHRVQQCKEGLWIGYISMSVRLLYQFERNTLYLHEVGSHVIVDRVHQRSFTINNKAKRMQL</sequence>
<reference evidence="1" key="1">
    <citation type="submission" date="2020-10" db="EMBL/GenBank/DDBJ databases">
        <title>Taxonomic study of unclassified bacteria belonging to the class Ktedonobacteria.</title>
        <authorList>
            <person name="Yabe S."/>
            <person name="Wang C.M."/>
            <person name="Zheng Y."/>
            <person name="Sakai Y."/>
            <person name="Cavaletti L."/>
            <person name="Monciardini P."/>
            <person name="Donadio S."/>
        </authorList>
    </citation>
    <scope>NUCLEOTIDE SEQUENCE</scope>
    <source>
        <strain evidence="1">ID150040</strain>
    </source>
</reference>
<evidence type="ECO:0000313" key="2">
    <source>
        <dbReference type="Proteomes" id="UP000597444"/>
    </source>
</evidence>
<dbReference type="RefSeq" id="WP_220208665.1">
    <property type="nucleotide sequence ID" value="NZ_BNJK01000002.1"/>
</dbReference>
<dbReference type="InterPro" id="IPR035093">
    <property type="entry name" value="RelE/ParE_toxin_dom_sf"/>
</dbReference>
<name>A0A8J3IXI9_9CHLR</name>
<accession>A0A8J3IXI9</accession>
<dbReference type="EMBL" id="BNJK01000002">
    <property type="protein sequence ID" value="GHO97891.1"/>
    <property type="molecule type" value="Genomic_DNA"/>
</dbReference>
<gene>
    <name evidence="1" type="ORF">KSF_079390</name>
</gene>